<proteinExistence type="inferred from homology"/>
<evidence type="ECO:0000313" key="5">
    <source>
        <dbReference type="EMBL" id="KAG7089949.1"/>
    </source>
</evidence>
<dbReference type="InterPro" id="IPR029058">
    <property type="entry name" value="AB_hydrolase_fold"/>
</dbReference>
<dbReference type="EC" id="3.1.1.-" evidence="3"/>
<feature type="domain" description="Carboxylesterase type B" evidence="4">
    <location>
        <begin position="52"/>
        <end position="358"/>
    </location>
</feature>
<dbReference type="AlphaFoldDB" id="A0A9P7RUD1"/>
<evidence type="ECO:0000256" key="1">
    <source>
        <dbReference type="ARBA" id="ARBA00005964"/>
    </source>
</evidence>
<name>A0A9P7RUD1_9AGAR</name>
<feature type="chain" id="PRO_5040528948" description="Carboxylic ester hydrolase" evidence="3">
    <location>
        <begin position="19"/>
        <end position="552"/>
    </location>
</feature>
<dbReference type="OrthoDB" id="408631at2759"/>
<dbReference type="GeneID" id="66080651"/>
<dbReference type="PANTHER" id="PTHR11559">
    <property type="entry name" value="CARBOXYLESTERASE"/>
    <property type="match status" value="1"/>
</dbReference>
<protein>
    <recommendedName>
        <fullName evidence="3">Carboxylic ester hydrolase</fullName>
        <ecNumber evidence="3">3.1.1.-</ecNumber>
    </recommendedName>
</protein>
<evidence type="ECO:0000256" key="3">
    <source>
        <dbReference type="RuleBase" id="RU361235"/>
    </source>
</evidence>
<dbReference type="GO" id="GO:0016787">
    <property type="term" value="F:hydrolase activity"/>
    <property type="evidence" value="ECO:0007669"/>
    <property type="project" value="UniProtKB-KW"/>
</dbReference>
<organism evidence="5 6">
    <name type="scientific">Marasmius oreades</name>
    <name type="common">fairy-ring Marasmius</name>
    <dbReference type="NCBI Taxonomy" id="181124"/>
    <lineage>
        <taxon>Eukaryota</taxon>
        <taxon>Fungi</taxon>
        <taxon>Dikarya</taxon>
        <taxon>Basidiomycota</taxon>
        <taxon>Agaricomycotina</taxon>
        <taxon>Agaricomycetes</taxon>
        <taxon>Agaricomycetidae</taxon>
        <taxon>Agaricales</taxon>
        <taxon>Marasmiineae</taxon>
        <taxon>Marasmiaceae</taxon>
        <taxon>Marasmius</taxon>
    </lineage>
</organism>
<keyword evidence="2 3" id="KW-0378">Hydrolase</keyword>
<evidence type="ECO:0000259" key="4">
    <source>
        <dbReference type="Pfam" id="PF00135"/>
    </source>
</evidence>
<dbReference type="Proteomes" id="UP001049176">
    <property type="component" value="Chromosome 7"/>
</dbReference>
<comment type="similarity">
    <text evidence="1 3">Belongs to the type-B carboxylesterase/lipase family.</text>
</comment>
<evidence type="ECO:0000256" key="2">
    <source>
        <dbReference type="ARBA" id="ARBA00022801"/>
    </source>
</evidence>
<keyword evidence="3" id="KW-0732">Signal</keyword>
<feature type="signal peptide" evidence="3">
    <location>
        <begin position="1"/>
        <end position="18"/>
    </location>
</feature>
<dbReference type="InterPro" id="IPR019826">
    <property type="entry name" value="Carboxylesterase_B_AS"/>
</dbReference>
<keyword evidence="6" id="KW-1185">Reference proteome</keyword>
<dbReference type="InterPro" id="IPR002018">
    <property type="entry name" value="CarbesteraseB"/>
</dbReference>
<dbReference type="EMBL" id="CM032187">
    <property type="protein sequence ID" value="KAG7089949.1"/>
    <property type="molecule type" value="Genomic_DNA"/>
</dbReference>
<dbReference type="SUPFAM" id="SSF53474">
    <property type="entry name" value="alpha/beta-Hydrolases"/>
    <property type="match status" value="1"/>
</dbReference>
<accession>A0A9P7RUD1</accession>
<dbReference type="InterPro" id="IPR050309">
    <property type="entry name" value="Type-B_Carboxylest/Lipase"/>
</dbReference>
<evidence type="ECO:0000313" key="6">
    <source>
        <dbReference type="Proteomes" id="UP001049176"/>
    </source>
</evidence>
<dbReference type="RefSeq" id="XP_043006419.1">
    <property type="nucleotide sequence ID" value="XM_043156632.1"/>
</dbReference>
<dbReference type="Gene3D" id="3.40.50.1820">
    <property type="entry name" value="alpha/beta hydrolase"/>
    <property type="match status" value="1"/>
</dbReference>
<comment type="caution">
    <text evidence="5">The sequence shown here is derived from an EMBL/GenBank/DDBJ whole genome shotgun (WGS) entry which is preliminary data.</text>
</comment>
<feature type="domain" description="Carboxylesterase type B" evidence="4">
    <location>
        <begin position="388"/>
        <end position="517"/>
    </location>
</feature>
<dbReference type="PROSITE" id="PS00122">
    <property type="entry name" value="CARBOXYLESTERASE_B_1"/>
    <property type="match status" value="1"/>
</dbReference>
<gene>
    <name evidence="5" type="ORF">E1B28_011576</name>
</gene>
<dbReference type="KEGG" id="more:E1B28_011576"/>
<dbReference type="Pfam" id="PF00135">
    <property type="entry name" value="COesterase"/>
    <property type="match status" value="2"/>
</dbReference>
<sequence>MMLTNLLRLPIFLSTLFPFQRDSQKTPSSQENVVDLGYARYTSSNRIGEYSIAYLGLRYAEPPTGERRFQSPVPLDEEDGKKENKLVDVSSYPNFCIQGGRDGLWGGAGSEDCLKVNVYKPVNATRDSALPVLVFFHGGGYTFGNPRNFPFDHWINQSPNVIIISVYYRIGAFGFLTPPSSNLGANLTSSFDLNAGFLDQLEALRWIQRNIGSFGGDPTRVTINGHSAGGSSVLLHLVRESSWNERLFSAAIAQSVYRVPVPKVEQQESLFDFFAFQAGCGVVDLSKRIDCLKKTDVRVLARAQDLAERSTVFTSSYRFFRPVVDGKVIKEYPTRLLLNGDFMGVPLMVGATSNETSLPERDIEGGLRWLYPSLSDGDIAQFLKFYPPEHFDSFSQQFRVITGESVFICARSLMARAYNKVNTPVWAYRYDQPNPVLGSRVVAHSAESWMMFNGTKTGNNGTATFTPLDKTELAFSKELIAYWISFVRGYNPNTYRLAGSPEWPRYSSNDKSKQIVLHQGTVKKSGSYAEFEDEEERKRCDFVAGKVDREQN</sequence>
<reference evidence="5" key="1">
    <citation type="journal article" date="2021" name="Genome Biol. Evol.">
        <title>The assembled and annotated genome of the fairy-ring fungus Marasmius oreades.</title>
        <authorList>
            <person name="Hiltunen M."/>
            <person name="Ament-Velasquez S.L."/>
            <person name="Johannesson H."/>
        </authorList>
    </citation>
    <scope>NUCLEOTIDE SEQUENCE</scope>
    <source>
        <strain evidence="5">03SP1</strain>
    </source>
</reference>